<keyword evidence="3 4" id="KW-0862">Zinc</keyword>
<dbReference type="Pfam" id="PF02176">
    <property type="entry name" value="zf-TRAF"/>
    <property type="match status" value="1"/>
</dbReference>
<dbReference type="InterPro" id="IPR013083">
    <property type="entry name" value="Znf_RING/FYVE/PHD"/>
</dbReference>
<dbReference type="InterPro" id="IPR001841">
    <property type="entry name" value="Znf_RING"/>
</dbReference>
<dbReference type="SMART" id="SM00184">
    <property type="entry name" value="RING"/>
    <property type="match status" value="1"/>
</dbReference>
<evidence type="ECO:0000256" key="4">
    <source>
        <dbReference type="PROSITE-ProRule" id="PRU00207"/>
    </source>
</evidence>
<evidence type="ECO:0000256" key="2">
    <source>
        <dbReference type="ARBA" id="ARBA00022771"/>
    </source>
</evidence>
<evidence type="ECO:0000256" key="3">
    <source>
        <dbReference type="ARBA" id="ARBA00022833"/>
    </source>
</evidence>
<gene>
    <name evidence="8" type="primary">LOC100203077</name>
</gene>
<dbReference type="PROSITE" id="PS00518">
    <property type="entry name" value="ZF_RING_1"/>
    <property type="match status" value="1"/>
</dbReference>
<evidence type="ECO:0000259" key="5">
    <source>
        <dbReference type="PROSITE" id="PS50089"/>
    </source>
</evidence>
<keyword evidence="7" id="KW-1185">Reference proteome</keyword>
<feature type="zinc finger region" description="TRAF-type" evidence="4">
    <location>
        <begin position="205"/>
        <end position="251"/>
    </location>
</feature>
<name>A0ABM4C6X7_HYDVU</name>
<sequence length="339" mass="39791">MDLPRVLIERNFDLSDYEVSDEISDSDSNNSCPILDNELPSEKNCEGYDVEVDGIILTELECPLCSLVLRNPVQLEQCGHCMCRNCLNKWKIHSRSHSAFRCPICRVDIKEERIFENKMVNRMVLNLRVFCSNKKKKCSWLGELRDLKRHKERDCEYEEISCIYEGCMKRFLRCYMGLHEERCAYRVTPCDYCEERVRVRDAKNHLRTCERVPIDCVEHCDAKIVRCEMNNHLANECPLHTIQCSFHSIGCDFLGERKLMKNHMEENVCKHLELSLQSGEQMRRTLRTQASIISDLKENMRLVQRDMSSYRKRIRSLEVGAFPRRRSVSQSSDASLDQS</sequence>
<dbReference type="InterPro" id="IPR017907">
    <property type="entry name" value="Znf_RING_CS"/>
</dbReference>
<dbReference type="GeneID" id="100203077"/>
<dbReference type="RefSeq" id="XP_065657352.1">
    <property type="nucleotide sequence ID" value="XM_065801280.1"/>
</dbReference>
<feature type="domain" description="TRAF-type" evidence="6">
    <location>
        <begin position="205"/>
        <end position="251"/>
    </location>
</feature>
<evidence type="ECO:0000256" key="1">
    <source>
        <dbReference type="ARBA" id="ARBA00022723"/>
    </source>
</evidence>
<proteinExistence type="predicted"/>
<dbReference type="Proteomes" id="UP001652625">
    <property type="component" value="Chromosome 07"/>
</dbReference>
<keyword evidence="1 4" id="KW-0479">Metal-binding</keyword>
<dbReference type="InterPro" id="IPR001293">
    <property type="entry name" value="Znf_TRAF"/>
</dbReference>
<accession>A0ABM4C6X7</accession>
<dbReference type="PROSITE" id="PS50089">
    <property type="entry name" value="ZF_RING_2"/>
    <property type="match status" value="1"/>
</dbReference>
<evidence type="ECO:0000259" key="6">
    <source>
        <dbReference type="PROSITE" id="PS50145"/>
    </source>
</evidence>
<dbReference type="PROSITE" id="PS50145">
    <property type="entry name" value="ZF_TRAF"/>
    <property type="match status" value="2"/>
</dbReference>
<dbReference type="SUPFAM" id="SSF49599">
    <property type="entry name" value="TRAF domain-like"/>
    <property type="match status" value="2"/>
</dbReference>
<dbReference type="SUPFAM" id="SSF57850">
    <property type="entry name" value="RING/U-box"/>
    <property type="match status" value="1"/>
</dbReference>
<dbReference type="Pfam" id="PF13445">
    <property type="entry name" value="zf-RING_UBOX"/>
    <property type="match status" value="1"/>
</dbReference>
<dbReference type="PANTHER" id="PTHR10131">
    <property type="entry name" value="TNF RECEPTOR ASSOCIATED FACTOR"/>
    <property type="match status" value="1"/>
</dbReference>
<protein>
    <submittedName>
        <fullName evidence="8">TNF receptor-associated factor 6</fullName>
    </submittedName>
</protein>
<feature type="domain" description="TRAF-type" evidence="6">
    <location>
        <begin position="150"/>
        <end position="197"/>
    </location>
</feature>
<feature type="domain" description="RING-type" evidence="5">
    <location>
        <begin position="62"/>
        <end position="106"/>
    </location>
</feature>
<organism evidence="7 8">
    <name type="scientific">Hydra vulgaris</name>
    <name type="common">Hydra</name>
    <name type="synonym">Hydra attenuata</name>
    <dbReference type="NCBI Taxonomy" id="6087"/>
    <lineage>
        <taxon>Eukaryota</taxon>
        <taxon>Metazoa</taxon>
        <taxon>Cnidaria</taxon>
        <taxon>Hydrozoa</taxon>
        <taxon>Hydroidolina</taxon>
        <taxon>Anthoathecata</taxon>
        <taxon>Aplanulata</taxon>
        <taxon>Hydridae</taxon>
        <taxon>Hydra</taxon>
    </lineage>
</organism>
<dbReference type="InterPro" id="IPR027370">
    <property type="entry name" value="Znf-RING_euk"/>
</dbReference>
<evidence type="ECO:0000313" key="8">
    <source>
        <dbReference type="RefSeq" id="XP_065657352.1"/>
    </source>
</evidence>
<evidence type="ECO:0000313" key="7">
    <source>
        <dbReference type="Proteomes" id="UP001652625"/>
    </source>
</evidence>
<feature type="zinc finger region" description="TRAF-type" evidence="4">
    <location>
        <begin position="150"/>
        <end position="197"/>
    </location>
</feature>
<dbReference type="Gene3D" id="3.30.40.10">
    <property type="entry name" value="Zinc/RING finger domain, C3HC4 (zinc finger)"/>
    <property type="match status" value="3"/>
</dbReference>
<keyword evidence="8" id="KW-0675">Receptor</keyword>
<keyword evidence="2 4" id="KW-0863">Zinc-finger</keyword>
<reference evidence="8" key="1">
    <citation type="submission" date="2025-08" db="UniProtKB">
        <authorList>
            <consortium name="RefSeq"/>
        </authorList>
    </citation>
    <scope>IDENTIFICATION</scope>
</reference>
<dbReference type="PANTHER" id="PTHR10131:SF157">
    <property type="entry name" value="RECEPTOR-ASSOCIATED FACTOR, PUTATIVE-RELATED"/>
    <property type="match status" value="1"/>
</dbReference>